<organism evidence="2">
    <name type="scientific">uncultured Thiotrichaceae bacterium</name>
    <dbReference type="NCBI Taxonomy" id="298394"/>
    <lineage>
        <taxon>Bacteria</taxon>
        <taxon>Pseudomonadati</taxon>
        <taxon>Pseudomonadota</taxon>
        <taxon>Gammaproteobacteria</taxon>
        <taxon>Thiotrichales</taxon>
        <taxon>Thiotrichaceae</taxon>
        <taxon>environmental samples</taxon>
    </lineage>
</organism>
<proteinExistence type="predicted"/>
<accession>A0A6S6SKB3</accession>
<sequence length="86" mass="9408">MTQISAYISEETKGQVDAYARRRGVTKAHLIENALQHYLSVLKEIPEDVLIPTRLVLSDSAAGSLIERLEADEEPTAALKALMAEG</sequence>
<dbReference type="InterPro" id="IPR010985">
    <property type="entry name" value="Ribbon_hlx_hlx"/>
</dbReference>
<dbReference type="AlphaFoldDB" id="A0A6S6SKB3"/>
<protein>
    <recommendedName>
        <fullName evidence="1">Ribbon-helix-helix protein CopG domain-containing protein</fullName>
    </recommendedName>
</protein>
<dbReference type="EMBL" id="CACVAT010000080">
    <property type="protein sequence ID" value="CAA6805281.1"/>
    <property type="molecule type" value="Genomic_DNA"/>
</dbReference>
<dbReference type="Pfam" id="PF01402">
    <property type="entry name" value="RHH_1"/>
    <property type="match status" value="1"/>
</dbReference>
<evidence type="ECO:0000259" key="1">
    <source>
        <dbReference type="Pfam" id="PF01402"/>
    </source>
</evidence>
<reference evidence="2" key="1">
    <citation type="submission" date="2020-01" db="EMBL/GenBank/DDBJ databases">
        <authorList>
            <person name="Meier V. D."/>
            <person name="Meier V D."/>
        </authorList>
    </citation>
    <scope>NUCLEOTIDE SEQUENCE</scope>
    <source>
        <strain evidence="2">HLG_WM_MAG_09</strain>
    </source>
</reference>
<evidence type="ECO:0000313" key="2">
    <source>
        <dbReference type="EMBL" id="CAA6805281.1"/>
    </source>
</evidence>
<name>A0A6S6SKB3_9GAMM</name>
<dbReference type="SUPFAM" id="SSF47598">
    <property type="entry name" value="Ribbon-helix-helix"/>
    <property type="match status" value="1"/>
</dbReference>
<dbReference type="InterPro" id="IPR002145">
    <property type="entry name" value="CopG"/>
</dbReference>
<feature type="domain" description="Ribbon-helix-helix protein CopG" evidence="1">
    <location>
        <begin position="3"/>
        <end position="39"/>
    </location>
</feature>
<dbReference type="GO" id="GO:0006355">
    <property type="term" value="P:regulation of DNA-templated transcription"/>
    <property type="evidence" value="ECO:0007669"/>
    <property type="project" value="InterPro"/>
</dbReference>
<gene>
    <name evidence="2" type="ORF">HELGO_WM30550</name>
</gene>